<accession>A0ACC2GUU7</accession>
<sequence length="1713" mass="185705">MLAVSTGPAIVDGLHSTLYLYPPITERSFLRLFQEPHAHLPPKPVNLPGNPRILATPIPAFRGPVHVVTTNHKLKGPTANYKGPHGFTHKTPASTKSPTITACHPREVEPSETGLEAEEHGFKREKQRAGVGTSSGSKLRLLADLHLIPLCSDCNPRIGMGNQAARLNRPASAESECDRQETRMRSAEMLSCTTSLQDTVLQSPGTRHLARTSRRWMQKRQSISKQTVNDSLQGGTLGTRPSYPSCGVSISSVTERKEQGGEGNEKGNVDSIHACRETEISTKSSNLTWGAKRSYVEPHRAFQGSLKTVACENSSGSPNKVLPFEYHYRSRPPIEVLPLKKTQRNTESDTELSEYDNEAEVSRDCTRQSPEGGVTQNLNPSQEGCTVGKGGNAACSVMGSSGEVEGIVQRVGLTSTGWNKEDSEDREGSVFGLFTSVPDGCVSESLPPPGTLLQPAVQPRPGNLVQSTIQPSPDTAPHPQTLPELQDWGTTWGDPLPAEDLRDLGKALSQSLQRALRMEGLGEDEDWDTSPRSVDSLSPMMSPILSPLTSRVTSPQLHRRPLPRPVALQPGEQRKNEDGVSSWSSVLSSDDALGRQEDIWQREVEESLSFCRSLSRLSRPKHVDFLRITPPEDDIISDSPLPPEFNSGGPSAVLNFSQPLGNFLGGHEASYDLNIQGRLNAVGMEVENGEYTTTNASLAGTNENQERCQTECSMDGMTTGTDSFVECDRSGGLGRGILEEQGGVALHSRMKSHLQGLFTDMSDDLISERTTCVSRHCGSTDPSKQKVPINTQGNYVRSSAEVAGCGVWAEPIGTTDTTTDNTSTNQSETTDQLIVWGSTDYLRPDTFTVQTEKSEDRATDRAIDIIGLAGGHTDRLTDWGKNQTCDQETCPGNYHKDIPTADDHVMVLANPSKVVAVETYPCAPALTNTRMLFIKRIEPIWEKQSTRAEAEPVFGRSEGAEETTGGRVLRWGGTAGTSAHVDSPIATPTQPSSPQDVLAHPAPDSLQDGVSTPDSPQNGVPATDSLQDGVPDPDSLQDGVPDPDSPQDGVPDPDSLQDGVPDPDSPQDGVPDPDSLQDGVPDPDSLQDGVPDPDSLQDGVPDPDSPQNGVPATDSLQDGVPDPDSLQDGVPDPDSLQDGVPDPDSPQDGVPDPDSPQDGVPAPENGPPPGTTSTRATFSPGSPGIKPLQLYNLFTGLRILRKEASVSDPALVAEVKPPLSSGPGVDNPLRGQQRTFRRRKESFLDQLSQLLNLDKDDDKGETWELKGEERTEVEMLEAPENITAEPENGRGEKGKTGEKEVDNPETAQDTKEVKNEVQSTMETPEYSETSENLEPSSPLEPIKSPASSAESAFDAFKAFFTPKPLRRDGEKGDMEAVRRKAWSFERAYKTPEKKTSDFKSEALTPGDGDDRPTPGRLHAIWPPTKEERVGLKYTEAEHQAGLLELKRECKEEVENLQDDFRKQLSQVREDKEECVYRLECSLLRLQSELARGPGHRRQDLRDVAVSTSDDLSPRAFRTVCVQTDRQTFLGTTESENGSIRSPQLPRNAPKRLDLSSISLKLTGWATSSLPPVSLLLPSAPPSLPQSQPITLQADKTDPPPPPPLSPLFTNQTQGLDCPTPPPPPPGCGPHHLPLYQAAAPHHLPLYQAAAPHHLPSTRLWPPTTSPSTRLWPPTTSPSTRLWPPPPPLYQAVVPHHLPSTRLRPPTTSPSSGS</sequence>
<comment type="caution">
    <text evidence="1">The sequence shown here is derived from an EMBL/GenBank/DDBJ whole genome shotgun (WGS) entry which is preliminary data.</text>
</comment>
<dbReference type="Proteomes" id="UP001157502">
    <property type="component" value="Chromosome 9"/>
</dbReference>
<proteinExistence type="predicted"/>
<evidence type="ECO:0000313" key="1">
    <source>
        <dbReference type="EMBL" id="KAJ8007327.1"/>
    </source>
</evidence>
<dbReference type="EMBL" id="CM055736">
    <property type="protein sequence ID" value="KAJ8007327.1"/>
    <property type="molecule type" value="Genomic_DNA"/>
</dbReference>
<reference evidence="1" key="1">
    <citation type="submission" date="2021-05" db="EMBL/GenBank/DDBJ databases">
        <authorList>
            <person name="Pan Q."/>
            <person name="Jouanno E."/>
            <person name="Zahm M."/>
            <person name="Klopp C."/>
            <person name="Cabau C."/>
            <person name="Louis A."/>
            <person name="Berthelot C."/>
            <person name="Parey E."/>
            <person name="Roest Crollius H."/>
            <person name="Montfort J."/>
            <person name="Robinson-Rechavi M."/>
            <person name="Bouchez O."/>
            <person name="Lampietro C."/>
            <person name="Lopez Roques C."/>
            <person name="Donnadieu C."/>
            <person name="Postlethwait J."/>
            <person name="Bobe J."/>
            <person name="Dillon D."/>
            <person name="Chandos A."/>
            <person name="von Hippel F."/>
            <person name="Guiguen Y."/>
        </authorList>
    </citation>
    <scope>NUCLEOTIDE SEQUENCE</scope>
    <source>
        <strain evidence="1">YG-Jan2019</strain>
    </source>
</reference>
<name>A0ACC2GUU7_DALPE</name>
<gene>
    <name evidence="1" type="ORF">DPEC_G00116380</name>
</gene>
<keyword evidence="2" id="KW-1185">Reference proteome</keyword>
<organism evidence="1 2">
    <name type="scientific">Dallia pectoralis</name>
    <name type="common">Alaska blackfish</name>
    <dbReference type="NCBI Taxonomy" id="75939"/>
    <lineage>
        <taxon>Eukaryota</taxon>
        <taxon>Metazoa</taxon>
        <taxon>Chordata</taxon>
        <taxon>Craniata</taxon>
        <taxon>Vertebrata</taxon>
        <taxon>Euteleostomi</taxon>
        <taxon>Actinopterygii</taxon>
        <taxon>Neopterygii</taxon>
        <taxon>Teleostei</taxon>
        <taxon>Protacanthopterygii</taxon>
        <taxon>Esociformes</taxon>
        <taxon>Umbridae</taxon>
        <taxon>Dallia</taxon>
    </lineage>
</organism>
<evidence type="ECO:0000313" key="2">
    <source>
        <dbReference type="Proteomes" id="UP001157502"/>
    </source>
</evidence>
<protein>
    <submittedName>
        <fullName evidence="1">Uncharacterized protein</fullName>
    </submittedName>
</protein>